<dbReference type="AlphaFoldDB" id="A0A6S6SRZ7"/>
<reference evidence="1" key="1">
    <citation type="submission" date="2020-01" db="EMBL/GenBank/DDBJ databases">
        <authorList>
            <person name="Meier V. D."/>
            <person name="Meier V D."/>
        </authorList>
    </citation>
    <scope>NUCLEOTIDE SEQUENCE</scope>
    <source>
        <strain evidence="1">HLG_WM_MAG_01</strain>
    </source>
</reference>
<name>A0A6S6SRZ7_9BACT</name>
<protein>
    <submittedName>
        <fullName evidence="1">Uncharacterized protein</fullName>
    </submittedName>
</protein>
<gene>
    <name evidence="1" type="ORF">HELGO_WM3322</name>
</gene>
<organism evidence="1">
    <name type="scientific">uncultured Sulfurovum sp</name>
    <dbReference type="NCBI Taxonomy" id="269237"/>
    <lineage>
        <taxon>Bacteria</taxon>
        <taxon>Pseudomonadati</taxon>
        <taxon>Campylobacterota</taxon>
        <taxon>Epsilonproteobacteria</taxon>
        <taxon>Campylobacterales</taxon>
        <taxon>Sulfurovaceae</taxon>
        <taxon>Sulfurovum</taxon>
        <taxon>environmental samples</taxon>
    </lineage>
</organism>
<dbReference type="EMBL" id="CACVAS010000047">
    <property type="protein sequence ID" value="CAA6807693.1"/>
    <property type="molecule type" value="Genomic_DNA"/>
</dbReference>
<accession>A0A6S6SRZ7</accession>
<evidence type="ECO:0000313" key="1">
    <source>
        <dbReference type="EMBL" id="CAA6807693.1"/>
    </source>
</evidence>
<proteinExistence type="predicted"/>
<sequence>MEQGLVLEYKTKETDPLQLYFLSHEPFSFKQSVIFNNSIYDVSKIEKVEVMRMPSMTILVSNSMTSKQQAKMFSVDSMDQVYSTLGLETGSNVMFLHLIDIKDKG</sequence>